<dbReference type="Proteomes" id="UP000076612">
    <property type="component" value="Unassembled WGS sequence"/>
</dbReference>
<name>A0AB34XRE9_9MICO</name>
<reference evidence="2" key="1">
    <citation type="submission" date="2016-01" db="EMBL/GenBank/DDBJ databases">
        <title>Draft genome of Chromobacterium sp. F49.</title>
        <authorList>
            <person name="Hong K.W."/>
        </authorList>
    </citation>
    <scope>NUCLEOTIDE SEQUENCE [LARGE SCALE GENOMIC DNA]</scope>
    <source>
        <strain evidence="2">M40</strain>
    </source>
</reference>
<sequence>MAGRSRRDVERRSAHVRTVAARGCAVAIMRQHAAGVLRSARSPGRLRRLSRLRPVLLRRGWLT</sequence>
<organism evidence="1 2">
    <name type="scientific">Brevibacterium casei</name>
    <dbReference type="NCBI Taxonomy" id="33889"/>
    <lineage>
        <taxon>Bacteria</taxon>
        <taxon>Bacillati</taxon>
        <taxon>Actinomycetota</taxon>
        <taxon>Actinomycetes</taxon>
        <taxon>Micrococcales</taxon>
        <taxon>Brevibacteriaceae</taxon>
        <taxon>Brevibacterium</taxon>
    </lineage>
</organism>
<comment type="caution">
    <text evidence="1">The sequence shown here is derived from an EMBL/GenBank/DDBJ whole genome shotgun (WGS) entry which is preliminary data.</text>
</comment>
<accession>A0AB34XRE9</accession>
<protein>
    <submittedName>
        <fullName evidence="1">Uncharacterized protein</fullName>
    </submittedName>
</protein>
<evidence type="ECO:0000313" key="1">
    <source>
        <dbReference type="EMBL" id="KZE15254.1"/>
    </source>
</evidence>
<gene>
    <name evidence="1" type="ORF">AVW13_02285</name>
</gene>
<evidence type="ECO:0000313" key="2">
    <source>
        <dbReference type="Proteomes" id="UP000076612"/>
    </source>
</evidence>
<dbReference type="AlphaFoldDB" id="A0AB34XRE9"/>
<proteinExistence type="predicted"/>
<dbReference type="EMBL" id="LQQR01000034">
    <property type="protein sequence ID" value="KZE15254.1"/>
    <property type="molecule type" value="Genomic_DNA"/>
</dbReference>